<evidence type="ECO:0000313" key="3">
    <source>
        <dbReference type="Proteomes" id="UP001500582"/>
    </source>
</evidence>
<comment type="caution">
    <text evidence="2">The sequence shown here is derived from an EMBL/GenBank/DDBJ whole genome shotgun (WGS) entry which is preliminary data.</text>
</comment>
<dbReference type="PANTHER" id="PTHR30543:SF21">
    <property type="entry name" value="NAD(P)H-DEPENDENT FMN REDUCTASE LOT6"/>
    <property type="match status" value="1"/>
</dbReference>
<proteinExistence type="predicted"/>
<dbReference type="InterPro" id="IPR050712">
    <property type="entry name" value="NAD(P)H-dep_reductase"/>
</dbReference>
<protein>
    <submittedName>
        <fullName evidence="2">NADPH-dependent FMN reductase</fullName>
    </submittedName>
</protein>
<dbReference type="Proteomes" id="UP001500582">
    <property type="component" value="Unassembled WGS sequence"/>
</dbReference>
<evidence type="ECO:0000259" key="1">
    <source>
        <dbReference type="Pfam" id="PF03358"/>
    </source>
</evidence>
<accession>A0ABP8FUK2</accession>
<sequence length="178" mass="19063">MATNRLKIIAISGSLRDGSTNHAILNFIKTLCPDTIEYVIYNRLRNIPPFDPGLDNDNPPDEVVDLRQLLTMAGAVLICTPEYAFGVPGSLKNALDWLVSSSTLVDKPVALITASSVGHNAHASLLLTLGALSANVVEGAALCIPYIRSKMDNDGNVTDKETEEHITACFNALLTSIS</sequence>
<dbReference type="EMBL" id="BAABFT010000001">
    <property type="protein sequence ID" value="GAA4311309.1"/>
    <property type="molecule type" value="Genomic_DNA"/>
</dbReference>
<dbReference type="SUPFAM" id="SSF52218">
    <property type="entry name" value="Flavoproteins"/>
    <property type="match status" value="1"/>
</dbReference>
<dbReference type="Gene3D" id="3.40.50.360">
    <property type="match status" value="1"/>
</dbReference>
<organism evidence="2 3">
    <name type="scientific">Mucilaginibacter gynuensis</name>
    <dbReference type="NCBI Taxonomy" id="1302236"/>
    <lineage>
        <taxon>Bacteria</taxon>
        <taxon>Pseudomonadati</taxon>
        <taxon>Bacteroidota</taxon>
        <taxon>Sphingobacteriia</taxon>
        <taxon>Sphingobacteriales</taxon>
        <taxon>Sphingobacteriaceae</taxon>
        <taxon>Mucilaginibacter</taxon>
    </lineage>
</organism>
<name>A0ABP8FUK2_9SPHI</name>
<dbReference type="InterPro" id="IPR029039">
    <property type="entry name" value="Flavoprotein-like_sf"/>
</dbReference>
<dbReference type="InterPro" id="IPR005025">
    <property type="entry name" value="FMN_Rdtase-like_dom"/>
</dbReference>
<dbReference type="PANTHER" id="PTHR30543">
    <property type="entry name" value="CHROMATE REDUCTASE"/>
    <property type="match status" value="1"/>
</dbReference>
<feature type="domain" description="NADPH-dependent FMN reductase-like" evidence="1">
    <location>
        <begin position="7"/>
        <end position="144"/>
    </location>
</feature>
<dbReference type="Pfam" id="PF03358">
    <property type="entry name" value="FMN_red"/>
    <property type="match status" value="1"/>
</dbReference>
<keyword evidence="3" id="KW-1185">Reference proteome</keyword>
<reference evidence="3" key="1">
    <citation type="journal article" date="2019" name="Int. J. Syst. Evol. Microbiol.">
        <title>The Global Catalogue of Microorganisms (GCM) 10K type strain sequencing project: providing services to taxonomists for standard genome sequencing and annotation.</title>
        <authorList>
            <consortium name="The Broad Institute Genomics Platform"/>
            <consortium name="The Broad Institute Genome Sequencing Center for Infectious Disease"/>
            <person name="Wu L."/>
            <person name="Ma J."/>
        </authorList>
    </citation>
    <scope>NUCLEOTIDE SEQUENCE [LARGE SCALE GENOMIC DNA]</scope>
    <source>
        <strain evidence="3">JCM 17705</strain>
    </source>
</reference>
<evidence type="ECO:0000313" key="2">
    <source>
        <dbReference type="EMBL" id="GAA4311309.1"/>
    </source>
</evidence>
<gene>
    <name evidence="2" type="ORF">GCM10023149_06260</name>
</gene>
<dbReference type="RefSeq" id="WP_345209530.1">
    <property type="nucleotide sequence ID" value="NZ_BAABFT010000001.1"/>
</dbReference>